<reference evidence="1 2" key="1">
    <citation type="submission" date="2019-05" db="EMBL/GenBank/DDBJ databases">
        <title>Complete genome sequence of sixteen phages from Abidjan, cote d'Ivoire, isolated on a single strain of Achromobacter xylosoxidans.</title>
        <authorList>
            <person name="Essoh C."/>
            <person name="Vernadet J.-P."/>
            <person name="Vergnaud G."/>
            <person name="Pourcel C."/>
        </authorList>
    </citation>
    <scope>NUCLEOTIDE SEQUENCE [LARGE SCALE GENOMIC DNA]</scope>
</reference>
<dbReference type="EMBL" id="MK962628">
    <property type="protein sequence ID" value="QDH83903.1"/>
    <property type="molecule type" value="Genomic_DNA"/>
</dbReference>
<dbReference type="Proteomes" id="UP000316962">
    <property type="component" value="Segment"/>
</dbReference>
<organism evidence="1 2">
    <name type="scientific">Achromobacter phage vB_AxyP_19-32_Axy09</name>
    <dbReference type="NCBI Taxonomy" id="2591040"/>
    <lineage>
        <taxon>Viruses</taxon>
        <taxon>Duplodnaviria</taxon>
        <taxon>Heunggongvirae</taxon>
        <taxon>Uroviricota</taxon>
        <taxon>Caudoviricetes</taxon>
        <taxon>Autographivirales</taxon>
        <taxon>Autoscriptoviridae</taxon>
        <taxon>Axyvirus</taxon>
        <taxon>Axyvirus 1932Axy09</taxon>
    </lineage>
</organism>
<accession>A0A514CTU0</accession>
<evidence type="ECO:0000313" key="1">
    <source>
        <dbReference type="EMBL" id="QDH83903.1"/>
    </source>
</evidence>
<proteinExistence type="predicted"/>
<protein>
    <submittedName>
        <fullName evidence="1">Uncharacterized protein</fullName>
    </submittedName>
</protein>
<keyword evidence="2" id="KW-1185">Reference proteome</keyword>
<evidence type="ECO:0000313" key="2">
    <source>
        <dbReference type="Proteomes" id="UP000316962"/>
    </source>
</evidence>
<sequence length="80" mass="8946">MIVPAAILQGVAQGLSDTGIIMMPGVPPEVQEAANRAEIRRIHRVLAERLEYSEQARRATATTYNQQRIAALAKRFNWET</sequence>
<gene>
    <name evidence="1" type="ORF">Axy09_021</name>
</gene>
<name>A0A514CTU0_9CAUD</name>